<accession>A0A0D3K4W3</accession>
<keyword evidence="2" id="KW-1185">Reference proteome</keyword>
<protein>
    <submittedName>
        <fullName evidence="1">Uncharacterized protein</fullName>
    </submittedName>
</protein>
<evidence type="ECO:0000313" key="2">
    <source>
        <dbReference type="Proteomes" id="UP000013827"/>
    </source>
</evidence>
<sequence length="119" mass="12957">MREVGALPPLANARAGGSTDAALLEIEEVLGMRYCDPSQMTAVALRNPVDEDDERLEYLVSGRIGSGPDDRGFHSVAWVFDGDLLDHVDAEEVKSAMHAYKNRMDKEFAALADACDADM</sequence>
<dbReference type="PaxDb" id="2903-EOD30798"/>
<dbReference type="EnsemblProtists" id="EOD30798">
    <property type="protein sequence ID" value="EOD30798"/>
    <property type="gene ID" value="EMIHUDRAFT_314475"/>
</dbReference>
<name>A0A0D3K4W3_EMIH1</name>
<dbReference type="RefSeq" id="XP_005783227.1">
    <property type="nucleotide sequence ID" value="XM_005783170.1"/>
</dbReference>
<reference evidence="2" key="1">
    <citation type="journal article" date="2013" name="Nature">
        <title>Pan genome of the phytoplankton Emiliania underpins its global distribution.</title>
        <authorList>
            <person name="Read B.A."/>
            <person name="Kegel J."/>
            <person name="Klute M.J."/>
            <person name="Kuo A."/>
            <person name="Lefebvre S.C."/>
            <person name="Maumus F."/>
            <person name="Mayer C."/>
            <person name="Miller J."/>
            <person name="Monier A."/>
            <person name="Salamov A."/>
            <person name="Young J."/>
            <person name="Aguilar M."/>
            <person name="Claverie J.M."/>
            <person name="Frickenhaus S."/>
            <person name="Gonzalez K."/>
            <person name="Herman E.K."/>
            <person name="Lin Y.C."/>
            <person name="Napier J."/>
            <person name="Ogata H."/>
            <person name="Sarno A.F."/>
            <person name="Shmutz J."/>
            <person name="Schroeder D."/>
            <person name="de Vargas C."/>
            <person name="Verret F."/>
            <person name="von Dassow P."/>
            <person name="Valentin K."/>
            <person name="Van de Peer Y."/>
            <person name="Wheeler G."/>
            <person name="Dacks J.B."/>
            <person name="Delwiche C.F."/>
            <person name="Dyhrman S.T."/>
            <person name="Glockner G."/>
            <person name="John U."/>
            <person name="Richards T."/>
            <person name="Worden A.Z."/>
            <person name="Zhang X."/>
            <person name="Grigoriev I.V."/>
            <person name="Allen A.E."/>
            <person name="Bidle K."/>
            <person name="Borodovsky M."/>
            <person name="Bowler C."/>
            <person name="Brownlee C."/>
            <person name="Cock J.M."/>
            <person name="Elias M."/>
            <person name="Gladyshev V.N."/>
            <person name="Groth M."/>
            <person name="Guda C."/>
            <person name="Hadaegh A."/>
            <person name="Iglesias-Rodriguez M.D."/>
            <person name="Jenkins J."/>
            <person name="Jones B.M."/>
            <person name="Lawson T."/>
            <person name="Leese F."/>
            <person name="Lindquist E."/>
            <person name="Lobanov A."/>
            <person name="Lomsadze A."/>
            <person name="Malik S.B."/>
            <person name="Marsh M.E."/>
            <person name="Mackinder L."/>
            <person name="Mock T."/>
            <person name="Mueller-Roeber B."/>
            <person name="Pagarete A."/>
            <person name="Parker M."/>
            <person name="Probert I."/>
            <person name="Quesneville H."/>
            <person name="Raines C."/>
            <person name="Rensing S.A."/>
            <person name="Riano-Pachon D.M."/>
            <person name="Richier S."/>
            <person name="Rokitta S."/>
            <person name="Shiraiwa Y."/>
            <person name="Soanes D.M."/>
            <person name="van der Giezen M."/>
            <person name="Wahlund T.M."/>
            <person name="Williams B."/>
            <person name="Wilson W."/>
            <person name="Wolfe G."/>
            <person name="Wurch L.L."/>
        </authorList>
    </citation>
    <scope>NUCLEOTIDE SEQUENCE</scope>
</reference>
<dbReference type="HOGENOM" id="CLU_2077504_0_0_1"/>
<organism evidence="1 2">
    <name type="scientific">Emiliania huxleyi (strain CCMP1516)</name>
    <dbReference type="NCBI Taxonomy" id="280463"/>
    <lineage>
        <taxon>Eukaryota</taxon>
        <taxon>Haptista</taxon>
        <taxon>Haptophyta</taxon>
        <taxon>Prymnesiophyceae</taxon>
        <taxon>Isochrysidales</taxon>
        <taxon>Noelaerhabdaceae</taxon>
        <taxon>Emiliania</taxon>
    </lineage>
</organism>
<dbReference type="GeneID" id="17276071"/>
<evidence type="ECO:0000313" key="1">
    <source>
        <dbReference type="EnsemblProtists" id="EOD30798"/>
    </source>
</evidence>
<dbReference type="KEGG" id="ehx:EMIHUDRAFT_314475"/>
<proteinExistence type="predicted"/>
<reference evidence="1" key="2">
    <citation type="submission" date="2024-10" db="UniProtKB">
        <authorList>
            <consortium name="EnsemblProtists"/>
        </authorList>
    </citation>
    <scope>IDENTIFICATION</scope>
</reference>
<dbReference type="Proteomes" id="UP000013827">
    <property type="component" value="Unassembled WGS sequence"/>
</dbReference>
<dbReference type="AlphaFoldDB" id="A0A0D3K4W3"/>